<dbReference type="AlphaFoldDB" id="A0A1B7P517"/>
<evidence type="ECO:0000256" key="1">
    <source>
        <dbReference type="SAM" id="MobiDB-lite"/>
    </source>
</evidence>
<feature type="compositionally biased region" description="Basic and acidic residues" evidence="1">
    <location>
        <begin position="55"/>
        <end position="70"/>
    </location>
</feature>
<dbReference type="Proteomes" id="UP000091918">
    <property type="component" value="Unassembled WGS sequence"/>
</dbReference>
<evidence type="ECO:0000313" key="2">
    <source>
        <dbReference type="EMBL" id="OAX84115.1"/>
    </source>
</evidence>
<proteinExistence type="predicted"/>
<dbReference type="STRING" id="1658172.A0A1B7P517"/>
<reference evidence="2 3" key="1">
    <citation type="submission" date="2015-07" db="EMBL/GenBank/DDBJ databases">
        <title>Emmonsia species relationships and genome sequence.</title>
        <authorList>
            <person name="Cuomo C.A."/>
            <person name="Schwartz I.S."/>
            <person name="Kenyon C."/>
            <person name="de Hoog G.S."/>
            <person name="Govender N.P."/>
            <person name="Botha A."/>
            <person name="Moreno L."/>
            <person name="de Vries M."/>
            <person name="Munoz J.F."/>
            <person name="Stielow J.B."/>
        </authorList>
    </citation>
    <scope>NUCLEOTIDE SEQUENCE [LARGE SCALE GENOMIC DNA]</scope>
    <source>
        <strain evidence="2 3">CBS 136260</strain>
    </source>
</reference>
<gene>
    <name evidence="2" type="ORF">ACJ72_01527</name>
</gene>
<organism evidence="2 3">
    <name type="scientific">Emergomyces africanus</name>
    <dbReference type="NCBI Taxonomy" id="1955775"/>
    <lineage>
        <taxon>Eukaryota</taxon>
        <taxon>Fungi</taxon>
        <taxon>Dikarya</taxon>
        <taxon>Ascomycota</taxon>
        <taxon>Pezizomycotina</taxon>
        <taxon>Eurotiomycetes</taxon>
        <taxon>Eurotiomycetidae</taxon>
        <taxon>Onygenales</taxon>
        <taxon>Ajellomycetaceae</taxon>
        <taxon>Emergomyces</taxon>
    </lineage>
</organism>
<dbReference type="EMBL" id="LGUA01000104">
    <property type="protein sequence ID" value="OAX84115.1"/>
    <property type="molecule type" value="Genomic_DNA"/>
</dbReference>
<protein>
    <submittedName>
        <fullName evidence="2">Uncharacterized protein</fullName>
    </submittedName>
</protein>
<keyword evidence="3" id="KW-1185">Reference proteome</keyword>
<accession>A0A1B7P517</accession>
<feature type="region of interest" description="Disordered" evidence="1">
    <location>
        <begin position="1"/>
        <end position="130"/>
    </location>
</feature>
<name>A0A1B7P517_9EURO</name>
<sequence length="130" mass="13565">MAANDFYQPHRSDHPQQQSLNPYPTDDGTSAPPAWSKQTPPLRTPSPYGAYGNPYDRDSSQYNLRPDHDYPPSPGVQSYGGSTIGGGGAAAAATAGGMGMTGRPHGTDYYADDIPLKANAQPTPGGARSG</sequence>
<evidence type="ECO:0000313" key="3">
    <source>
        <dbReference type="Proteomes" id="UP000091918"/>
    </source>
</evidence>
<comment type="caution">
    <text evidence="2">The sequence shown here is derived from an EMBL/GenBank/DDBJ whole genome shotgun (WGS) entry which is preliminary data.</text>
</comment>